<protein>
    <recommendedName>
        <fullName evidence="1">DUF4283 domain-containing protein</fullName>
    </recommendedName>
</protein>
<name>A0A3P6DPU3_BRAOL</name>
<sequence length="135" mass="15516">MVLNKIWKYGEVAAKVEVYEVNATTMRFRVPNPKAREKILRKGMWSIGGVPMVVTKWTPRAEEERQEEESIPMWVHLRRVPLHMFSWEGLGFITSAVGFPVKLHPETLACSNFEESKVFAKVDVSKALPKVINFT</sequence>
<proteinExistence type="predicted"/>
<dbReference type="InterPro" id="IPR025558">
    <property type="entry name" value="DUF4283"/>
</dbReference>
<feature type="domain" description="DUF4283" evidence="1">
    <location>
        <begin position="2"/>
        <end position="60"/>
    </location>
</feature>
<gene>
    <name evidence="2" type="ORF">BOLC9T54049H</name>
</gene>
<dbReference type="InterPro" id="IPR040256">
    <property type="entry name" value="At4g02000-like"/>
</dbReference>
<dbReference type="PANTHER" id="PTHR31286">
    <property type="entry name" value="GLYCINE-RICH CELL WALL STRUCTURAL PROTEIN 1.8-LIKE"/>
    <property type="match status" value="1"/>
</dbReference>
<accession>A0A3P6DPU3</accession>
<dbReference type="EMBL" id="LR031875">
    <property type="protein sequence ID" value="VDD28726.1"/>
    <property type="molecule type" value="Genomic_DNA"/>
</dbReference>
<dbReference type="AlphaFoldDB" id="A0A3P6DPU3"/>
<dbReference type="PANTHER" id="PTHR31286:SF148">
    <property type="entry name" value="DUF4283 DOMAIN-CONTAINING PROTEIN"/>
    <property type="match status" value="1"/>
</dbReference>
<organism evidence="2">
    <name type="scientific">Brassica oleracea</name>
    <name type="common">Wild cabbage</name>
    <dbReference type="NCBI Taxonomy" id="3712"/>
    <lineage>
        <taxon>Eukaryota</taxon>
        <taxon>Viridiplantae</taxon>
        <taxon>Streptophyta</taxon>
        <taxon>Embryophyta</taxon>
        <taxon>Tracheophyta</taxon>
        <taxon>Spermatophyta</taxon>
        <taxon>Magnoliopsida</taxon>
        <taxon>eudicotyledons</taxon>
        <taxon>Gunneridae</taxon>
        <taxon>Pentapetalae</taxon>
        <taxon>rosids</taxon>
        <taxon>malvids</taxon>
        <taxon>Brassicales</taxon>
        <taxon>Brassicaceae</taxon>
        <taxon>Brassiceae</taxon>
        <taxon>Brassica</taxon>
    </lineage>
</organism>
<evidence type="ECO:0000259" key="1">
    <source>
        <dbReference type="Pfam" id="PF14111"/>
    </source>
</evidence>
<reference evidence="2" key="1">
    <citation type="submission" date="2018-11" db="EMBL/GenBank/DDBJ databases">
        <authorList>
            <consortium name="Genoscope - CEA"/>
            <person name="William W."/>
        </authorList>
    </citation>
    <scope>NUCLEOTIDE SEQUENCE</scope>
</reference>
<dbReference type="Pfam" id="PF14111">
    <property type="entry name" value="DUF4283"/>
    <property type="match status" value="1"/>
</dbReference>
<evidence type="ECO:0000313" key="2">
    <source>
        <dbReference type="EMBL" id="VDD28726.1"/>
    </source>
</evidence>